<sequence length="306" mass="31692">MFFLAQRRRFLSWIAAAVASLALVIGLPLLTNPTTQTAQATTTLRVYAAVSLTEVLPEIESAYNTANPGSAINFINTFDSSGALLNQINLSSNESAGIPDIFISAATTQMNSLQSAGKLASGWPVTIATNRLVLIRPSTPTSPAPSPTISTFDTLTNCSTCSPARTGIRGIAIGDPATVPAGAYGQQVLQSTLSGCGAGSYNTLLNSTTANKLVFASNVRNVLTAVQNKTLSGNTIDAGIVYITDQAISSGTTQTALAAQSCHNAIVYPAAVLSRTTNLTAANSFANYLSSSTARSKFTNRGFGVP</sequence>
<proteinExistence type="inferred from homology"/>
<dbReference type="Pfam" id="PF13531">
    <property type="entry name" value="SBP_bac_11"/>
    <property type="match status" value="1"/>
</dbReference>
<keyword evidence="6" id="KW-1185">Reference proteome</keyword>
<dbReference type="InterPro" id="IPR005950">
    <property type="entry name" value="ModA"/>
</dbReference>
<evidence type="ECO:0000256" key="3">
    <source>
        <dbReference type="ARBA" id="ARBA00022729"/>
    </source>
</evidence>
<dbReference type="AlphaFoldDB" id="A0A8J7HP11"/>
<dbReference type="PIRSF" id="PIRSF004846">
    <property type="entry name" value="ModA"/>
    <property type="match status" value="1"/>
</dbReference>
<dbReference type="SUPFAM" id="SSF53850">
    <property type="entry name" value="Periplasmic binding protein-like II"/>
    <property type="match status" value="1"/>
</dbReference>
<keyword evidence="2 4" id="KW-0479">Metal-binding</keyword>
<dbReference type="NCBIfam" id="TIGR01256">
    <property type="entry name" value="modA"/>
    <property type="match status" value="1"/>
</dbReference>
<evidence type="ECO:0000313" key="5">
    <source>
        <dbReference type="EMBL" id="MBH8560780.1"/>
    </source>
</evidence>
<reference evidence="5 6" key="1">
    <citation type="journal article" date="2021" name="Int. J. Syst. Evol. Microbiol.">
        <title>Amazonocrinis nigriterrae gen. nov., sp. nov., Atlanticothrix silvestris gen. nov., sp. nov. and Dendronalium phyllosphericum gen. nov., sp. nov., nostocacean cyanobacteria from Brazilian environments.</title>
        <authorList>
            <person name="Alvarenga D.O."/>
            <person name="Andreote A.P.D."/>
            <person name="Branco L.H.Z."/>
            <person name="Delbaje E."/>
            <person name="Cruz R.B."/>
            <person name="Varani A.M."/>
            <person name="Fiore M.F."/>
        </authorList>
    </citation>
    <scope>NUCLEOTIDE SEQUENCE [LARGE SCALE GENOMIC DNA]</scope>
    <source>
        <strain evidence="5 6">CENA67</strain>
    </source>
</reference>
<comment type="caution">
    <text evidence="5">The sequence shown here is derived from an EMBL/GenBank/DDBJ whole genome shotgun (WGS) entry which is preliminary data.</text>
</comment>
<organism evidence="5 6">
    <name type="scientific">Amazonocrinis nigriterrae CENA67</name>
    <dbReference type="NCBI Taxonomy" id="2794033"/>
    <lineage>
        <taxon>Bacteria</taxon>
        <taxon>Bacillati</taxon>
        <taxon>Cyanobacteriota</taxon>
        <taxon>Cyanophyceae</taxon>
        <taxon>Nostocales</taxon>
        <taxon>Nostocaceae</taxon>
        <taxon>Amazonocrinis</taxon>
        <taxon>Amazonocrinis nigriterrae</taxon>
    </lineage>
</organism>
<dbReference type="InterPro" id="IPR006311">
    <property type="entry name" value="TAT_signal"/>
</dbReference>
<evidence type="ECO:0000256" key="2">
    <source>
        <dbReference type="ARBA" id="ARBA00022723"/>
    </source>
</evidence>
<keyword evidence="3" id="KW-0732">Signal</keyword>
<dbReference type="RefSeq" id="WP_198122823.1">
    <property type="nucleotide sequence ID" value="NZ_JAECZC010000001.1"/>
</dbReference>
<dbReference type="InterPro" id="IPR050682">
    <property type="entry name" value="ModA/WtpA"/>
</dbReference>
<evidence type="ECO:0000256" key="4">
    <source>
        <dbReference type="PIRSR" id="PIRSR004846-1"/>
    </source>
</evidence>
<dbReference type="Proteomes" id="UP000632766">
    <property type="component" value="Unassembled WGS sequence"/>
</dbReference>
<feature type="binding site" evidence="4">
    <location>
        <position position="181"/>
    </location>
    <ligand>
        <name>molybdate</name>
        <dbReference type="ChEBI" id="CHEBI:36264"/>
    </ligand>
</feature>
<feature type="binding site" evidence="4">
    <location>
        <position position="242"/>
    </location>
    <ligand>
        <name>molybdate</name>
        <dbReference type="ChEBI" id="CHEBI:36264"/>
    </ligand>
</feature>
<feature type="binding site" evidence="4">
    <location>
        <position position="219"/>
    </location>
    <ligand>
        <name>molybdate</name>
        <dbReference type="ChEBI" id="CHEBI:36264"/>
    </ligand>
</feature>
<dbReference type="GO" id="GO:0030973">
    <property type="term" value="F:molybdate ion binding"/>
    <property type="evidence" value="ECO:0007669"/>
    <property type="project" value="TreeGrafter"/>
</dbReference>
<name>A0A8J7HP11_9NOST</name>
<evidence type="ECO:0000256" key="1">
    <source>
        <dbReference type="ARBA" id="ARBA00009175"/>
    </source>
</evidence>
<dbReference type="PROSITE" id="PS51318">
    <property type="entry name" value="TAT"/>
    <property type="match status" value="1"/>
</dbReference>
<dbReference type="PANTHER" id="PTHR30632">
    <property type="entry name" value="MOLYBDATE-BINDING PERIPLASMIC PROTEIN"/>
    <property type="match status" value="1"/>
</dbReference>
<keyword evidence="4" id="KW-0500">Molybdenum</keyword>
<gene>
    <name evidence="5" type="primary">modA</name>
    <name evidence="5" type="ORF">I8748_00945</name>
</gene>
<accession>A0A8J7HP11</accession>
<dbReference type="PANTHER" id="PTHR30632:SF0">
    <property type="entry name" value="SULFATE-BINDING PROTEIN"/>
    <property type="match status" value="1"/>
</dbReference>
<feature type="binding site" evidence="4">
    <location>
        <position position="51"/>
    </location>
    <ligand>
        <name>molybdate</name>
        <dbReference type="ChEBI" id="CHEBI:36264"/>
    </ligand>
</feature>
<feature type="binding site" evidence="4">
    <location>
        <position position="81"/>
    </location>
    <ligand>
        <name>molybdate</name>
        <dbReference type="ChEBI" id="CHEBI:36264"/>
    </ligand>
</feature>
<dbReference type="GO" id="GO:0046872">
    <property type="term" value="F:metal ion binding"/>
    <property type="evidence" value="ECO:0007669"/>
    <property type="project" value="UniProtKB-KW"/>
</dbReference>
<comment type="similarity">
    <text evidence="1">Belongs to the bacterial solute-binding protein ModA family.</text>
</comment>
<dbReference type="EMBL" id="JAECZC010000001">
    <property type="protein sequence ID" value="MBH8560780.1"/>
    <property type="molecule type" value="Genomic_DNA"/>
</dbReference>
<dbReference type="GO" id="GO:0015689">
    <property type="term" value="P:molybdate ion transport"/>
    <property type="evidence" value="ECO:0007669"/>
    <property type="project" value="InterPro"/>
</dbReference>
<evidence type="ECO:0000313" key="6">
    <source>
        <dbReference type="Proteomes" id="UP000632766"/>
    </source>
</evidence>
<protein>
    <submittedName>
        <fullName evidence="5">Molybdate ABC transporter substrate-binding protein</fullName>
    </submittedName>
</protein>
<dbReference type="Gene3D" id="3.40.190.10">
    <property type="entry name" value="Periplasmic binding protein-like II"/>
    <property type="match status" value="2"/>
</dbReference>